<feature type="transmembrane region" description="Helical" evidence="1">
    <location>
        <begin position="44"/>
        <end position="67"/>
    </location>
</feature>
<name>A0A1M5BXD2_VIBGA</name>
<proteinExistence type="predicted"/>
<evidence type="ECO:0000256" key="1">
    <source>
        <dbReference type="SAM" id="Phobius"/>
    </source>
</evidence>
<dbReference type="EMBL" id="FQUH01000010">
    <property type="protein sequence ID" value="SHF47075.1"/>
    <property type="molecule type" value="Genomic_DNA"/>
</dbReference>
<gene>
    <name evidence="2" type="ORF">SAMN02745781_02387</name>
</gene>
<reference evidence="3" key="1">
    <citation type="submission" date="2016-11" db="EMBL/GenBank/DDBJ databases">
        <authorList>
            <person name="Varghese N."/>
            <person name="Submissions S."/>
        </authorList>
    </citation>
    <scope>NUCLEOTIDE SEQUENCE [LARGE SCALE GENOMIC DNA]</scope>
    <source>
        <strain evidence="3">DSM 21264</strain>
    </source>
</reference>
<keyword evidence="1" id="KW-0812">Transmembrane</keyword>
<evidence type="ECO:0000313" key="2">
    <source>
        <dbReference type="EMBL" id="SHF47075.1"/>
    </source>
</evidence>
<sequence>MKLDHDQLQDKLIHAKANYWILTLICGGLLSLLVNKLSLLEFDGVAVCYALLFIGVSTACVKLSAYIKKLKQLKQE</sequence>
<organism evidence="2 3">
    <name type="scientific">Vibrio gazogenes DSM 21264 = NBRC 103151</name>
    <dbReference type="NCBI Taxonomy" id="1123492"/>
    <lineage>
        <taxon>Bacteria</taxon>
        <taxon>Pseudomonadati</taxon>
        <taxon>Pseudomonadota</taxon>
        <taxon>Gammaproteobacteria</taxon>
        <taxon>Vibrionales</taxon>
        <taxon>Vibrionaceae</taxon>
        <taxon>Vibrio</taxon>
    </lineage>
</organism>
<keyword evidence="1" id="KW-0472">Membrane</keyword>
<dbReference type="Proteomes" id="UP000184159">
    <property type="component" value="Unassembled WGS sequence"/>
</dbReference>
<keyword evidence="3" id="KW-1185">Reference proteome</keyword>
<feature type="transmembrane region" description="Helical" evidence="1">
    <location>
        <begin position="20"/>
        <end position="38"/>
    </location>
</feature>
<accession>A0A1M5BXD2</accession>
<evidence type="ECO:0000313" key="3">
    <source>
        <dbReference type="Proteomes" id="UP000184159"/>
    </source>
</evidence>
<dbReference type="RefSeq" id="WP_072959537.1">
    <property type="nucleotide sequence ID" value="NZ_FQUH01000010.1"/>
</dbReference>
<dbReference type="AlphaFoldDB" id="A0A1M5BXD2"/>
<keyword evidence="1" id="KW-1133">Transmembrane helix</keyword>
<protein>
    <submittedName>
        <fullName evidence="2">Uncharacterized protein</fullName>
    </submittedName>
</protein>